<accession>A0A2N6L6C0</accession>
<dbReference type="PROSITE" id="PS51257">
    <property type="entry name" value="PROKAR_LIPOPROTEIN"/>
    <property type="match status" value="1"/>
</dbReference>
<dbReference type="EMBL" id="NMQE01000810">
    <property type="protein sequence ID" value="PMB17461.1"/>
    <property type="molecule type" value="Genomic_DNA"/>
</dbReference>
<reference evidence="3 4" key="1">
    <citation type="submission" date="2017-07" db="EMBL/GenBank/DDBJ databases">
        <title>Genomes of Fischerella (Mastigocladus) sp. strains.</title>
        <authorList>
            <person name="Miller S.R."/>
        </authorList>
    </citation>
    <scope>NUCLEOTIDE SEQUENCE [LARGE SCALE GENOMIC DNA]</scope>
    <source>
        <strain evidence="3 4">CCMEE 5318</strain>
    </source>
</reference>
<evidence type="ECO:0000256" key="1">
    <source>
        <dbReference type="SAM" id="MobiDB-lite"/>
    </source>
</evidence>
<dbReference type="AlphaFoldDB" id="A0A2N6L6C0"/>
<organism evidence="3 4">
    <name type="scientific">Fischerella thermalis CCMEE 5318</name>
    <dbReference type="NCBI Taxonomy" id="2019666"/>
    <lineage>
        <taxon>Bacteria</taxon>
        <taxon>Bacillati</taxon>
        <taxon>Cyanobacteriota</taxon>
        <taxon>Cyanophyceae</taxon>
        <taxon>Nostocales</taxon>
        <taxon>Hapalosiphonaceae</taxon>
        <taxon>Fischerella</taxon>
    </lineage>
</organism>
<proteinExistence type="predicted"/>
<evidence type="ECO:0000313" key="3">
    <source>
        <dbReference type="EMBL" id="PMB17461.1"/>
    </source>
</evidence>
<feature type="compositionally biased region" description="Gly residues" evidence="1">
    <location>
        <begin position="51"/>
        <end position="61"/>
    </location>
</feature>
<name>A0A2N6L6C0_9CYAN</name>
<gene>
    <name evidence="3" type="ORF">CEN46_23490</name>
</gene>
<comment type="caution">
    <text evidence="3">The sequence shown here is derived from an EMBL/GenBank/DDBJ whole genome shotgun (WGS) entry which is preliminary data.</text>
</comment>
<feature type="chain" id="PRO_5014788829" evidence="2">
    <location>
        <begin position="25"/>
        <end position="71"/>
    </location>
</feature>
<dbReference type="RefSeq" id="WP_102183380.1">
    <property type="nucleotide sequence ID" value="NZ_NMQE01000810.1"/>
</dbReference>
<keyword evidence="2" id="KW-0732">Signal</keyword>
<evidence type="ECO:0000313" key="4">
    <source>
        <dbReference type="Proteomes" id="UP000235081"/>
    </source>
</evidence>
<sequence length="71" mass="6612">MKKLLTLGLSLLTVVAVLSLSACGQQESGANGGDSAGQPAQPEGGASPDTGGMGTTEGGAGATPAEPATGN</sequence>
<feature type="signal peptide" evidence="2">
    <location>
        <begin position="1"/>
        <end position="24"/>
    </location>
</feature>
<evidence type="ECO:0000256" key="2">
    <source>
        <dbReference type="SAM" id="SignalP"/>
    </source>
</evidence>
<protein>
    <submittedName>
        <fullName evidence="3">Uncharacterized protein</fullName>
    </submittedName>
</protein>
<feature type="region of interest" description="Disordered" evidence="1">
    <location>
        <begin position="25"/>
        <end position="71"/>
    </location>
</feature>
<dbReference type="Proteomes" id="UP000235081">
    <property type="component" value="Unassembled WGS sequence"/>
</dbReference>
<feature type="compositionally biased region" description="Low complexity" evidence="1">
    <location>
        <begin position="62"/>
        <end position="71"/>
    </location>
</feature>